<dbReference type="EMBL" id="JAFEJU010000002">
    <property type="protein sequence ID" value="MBT1174537.1"/>
    <property type="molecule type" value="Genomic_DNA"/>
</dbReference>
<protein>
    <submittedName>
        <fullName evidence="1">Uncharacterized protein</fullName>
    </submittedName>
</protein>
<dbReference type="Proteomes" id="UP000711736">
    <property type="component" value="Unassembled WGS sequence"/>
</dbReference>
<proteinExistence type="predicted"/>
<dbReference type="RefSeq" id="WP_214375788.1">
    <property type="nucleotide sequence ID" value="NZ_JAFEJU010000002.1"/>
</dbReference>
<organism evidence="1 2">
    <name type="scientific">Bifidobacterium colobi</name>
    <dbReference type="NCBI Taxonomy" id="2809026"/>
    <lineage>
        <taxon>Bacteria</taxon>
        <taxon>Bacillati</taxon>
        <taxon>Actinomycetota</taxon>
        <taxon>Actinomycetes</taxon>
        <taxon>Bifidobacteriales</taxon>
        <taxon>Bifidobacteriaceae</taxon>
        <taxon>Bifidobacterium</taxon>
    </lineage>
</organism>
<evidence type="ECO:0000313" key="2">
    <source>
        <dbReference type="Proteomes" id="UP000711736"/>
    </source>
</evidence>
<name>A0ABS5UU30_9BIFI</name>
<evidence type="ECO:0000313" key="1">
    <source>
        <dbReference type="EMBL" id="MBT1174537.1"/>
    </source>
</evidence>
<sequence>MPFFEKPFIAKCHTYKCGPWRISCYDHPGFTPLMPVGARRTFRSLLKWERKTRCSTVLDEIARDLGAFWLLDQWFTVGLHGWAEAMVSSSISRPNRAFRQSMFHASNAANPKYVPLLRDHRDALFSKLCRGVAGLDSRAMDYVGWRAARYRADLADILFGPRWGILLNDVPGNGAWNVKPFPPAGWREQLGWRPPV</sequence>
<gene>
    <name evidence="1" type="ORF">JS530_03265</name>
</gene>
<comment type="caution">
    <text evidence="1">The sequence shown here is derived from an EMBL/GenBank/DDBJ whole genome shotgun (WGS) entry which is preliminary data.</text>
</comment>
<reference evidence="1 2" key="1">
    <citation type="journal article" date="2021" name="Environ. Microbiol.">
        <title>Genetic insights into the dark matter of the mammalian gut microbiota through targeted genome reconstruction.</title>
        <authorList>
            <person name="Lugli G.A."/>
            <person name="Alessandri G."/>
            <person name="Milani C."/>
            <person name="Viappiani A."/>
            <person name="Fontana F."/>
            <person name="Tarracchini C."/>
            <person name="Mancabelli L."/>
            <person name="Argentini C."/>
            <person name="Ruiz L."/>
            <person name="Margolles A."/>
            <person name="van Sinderen D."/>
            <person name="Turroni F."/>
            <person name="Ventura M."/>
        </authorList>
    </citation>
    <scope>NUCLEOTIDE SEQUENCE [LARGE SCALE GENOMIC DNA]</scope>
    <source>
        <strain evidence="1 2">LC6</strain>
    </source>
</reference>
<accession>A0ABS5UU30</accession>
<keyword evidence="2" id="KW-1185">Reference proteome</keyword>